<protein>
    <recommendedName>
        <fullName evidence="2">Phage major capsid protein</fullName>
    </recommendedName>
</protein>
<reference evidence="1" key="1">
    <citation type="journal article" date="2015" name="Nature">
        <title>Complex archaea that bridge the gap between prokaryotes and eukaryotes.</title>
        <authorList>
            <person name="Spang A."/>
            <person name="Saw J.H."/>
            <person name="Jorgensen S.L."/>
            <person name="Zaremba-Niedzwiedzka K."/>
            <person name="Martijn J."/>
            <person name="Lind A.E."/>
            <person name="van Eijk R."/>
            <person name="Schleper C."/>
            <person name="Guy L."/>
            <person name="Ettema T.J."/>
        </authorList>
    </citation>
    <scope>NUCLEOTIDE SEQUENCE</scope>
</reference>
<organism evidence="1">
    <name type="scientific">marine sediment metagenome</name>
    <dbReference type="NCBI Taxonomy" id="412755"/>
    <lineage>
        <taxon>unclassified sequences</taxon>
        <taxon>metagenomes</taxon>
        <taxon>ecological metagenomes</taxon>
    </lineage>
</organism>
<comment type="caution">
    <text evidence="1">The sequence shown here is derived from an EMBL/GenBank/DDBJ whole genome shotgun (WGS) entry which is preliminary data.</text>
</comment>
<evidence type="ECO:0000313" key="1">
    <source>
        <dbReference type="EMBL" id="KKO03595.1"/>
    </source>
</evidence>
<gene>
    <name evidence="1" type="ORF">LCGC14_0095220</name>
</gene>
<dbReference type="NCBIfam" id="NF033394">
    <property type="entry name" value="capsid_maj_Podo"/>
    <property type="match status" value="1"/>
</dbReference>
<proteinExistence type="predicted"/>
<sequence>MPNANLTATTRELWERTRVTEVYYAMPLYAALLDQQKKSWINGTKLKRTVIKDTLESLAQSYDINEALTSGKKTIYDTLEFDWKRWQLPVSYTDEDAENTGGGDAAPVDLVAGLIEASRHGARIKLNQMAYATPAAGAAKKDFLGLADALDHSQSYGGKTRSASTNTWLQSVSLDGTYTDQDDNITASIANFRKIRSACQQYAPGAKPADFVAICGSDLFQAFQSQIEARHLYVRTGETPLAGYGFNTINIDGVELVEDPSLNLDLNNGTSGNGDYTPEWLFMLHKPDWELRLHPDRALVLTDFVWQGEQTGGKDESLARVMAKGNLVCWRPRASCWRSYATA</sequence>
<evidence type="ECO:0008006" key="2">
    <source>
        <dbReference type="Google" id="ProtNLM"/>
    </source>
</evidence>
<accession>A0A0F9VHP2</accession>
<dbReference type="EMBL" id="LAZR01000026">
    <property type="protein sequence ID" value="KKO03595.1"/>
    <property type="molecule type" value="Genomic_DNA"/>
</dbReference>
<dbReference type="InterPro" id="IPR049718">
    <property type="entry name" value="AKO59007-like"/>
</dbReference>
<name>A0A0F9VHP2_9ZZZZ</name>
<dbReference type="AlphaFoldDB" id="A0A0F9VHP2"/>